<dbReference type="Proteomes" id="UP000827549">
    <property type="component" value="Chromosome 3"/>
</dbReference>
<feature type="domain" description="Transglutaminase-like" evidence="1">
    <location>
        <begin position="92"/>
        <end position="165"/>
    </location>
</feature>
<protein>
    <submittedName>
        <fullName evidence="2">Kyphoscoliosis peptidase</fullName>
    </submittedName>
</protein>
<evidence type="ECO:0000313" key="2">
    <source>
        <dbReference type="EMBL" id="WOO80753.1"/>
    </source>
</evidence>
<dbReference type="GO" id="GO:0005737">
    <property type="term" value="C:cytoplasm"/>
    <property type="evidence" value="ECO:0007669"/>
    <property type="project" value="TreeGrafter"/>
</dbReference>
<dbReference type="Pfam" id="PF01841">
    <property type="entry name" value="Transglut_core"/>
    <property type="match status" value="1"/>
</dbReference>
<dbReference type="SMART" id="SM00460">
    <property type="entry name" value="TGc"/>
    <property type="match status" value="1"/>
</dbReference>
<dbReference type="PANTHER" id="PTHR46333">
    <property type="entry name" value="CYTOKINESIS PROTEIN 3"/>
    <property type="match status" value="1"/>
</dbReference>
<dbReference type="PANTHER" id="PTHR46333:SF5">
    <property type="entry name" value="TRANSGLUTAMINASE-LIKE DOMAIN-CONTAINING PROTEIN"/>
    <property type="match status" value="1"/>
</dbReference>
<evidence type="ECO:0000259" key="1">
    <source>
        <dbReference type="SMART" id="SM00460"/>
    </source>
</evidence>
<dbReference type="InterPro" id="IPR038765">
    <property type="entry name" value="Papain-like_cys_pep_sf"/>
</dbReference>
<keyword evidence="3" id="KW-1185">Reference proteome</keyword>
<gene>
    <name evidence="2" type="primary">Ky</name>
    <name evidence="2" type="ORF">LOC62_03G004279</name>
</gene>
<reference evidence="2" key="1">
    <citation type="submission" date="2023-10" db="EMBL/GenBank/DDBJ databases">
        <authorList>
            <person name="Noh H."/>
        </authorList>
    </citation>
    <scope>NUCLEOTIDE SEQUENCE</scope>
    <source>
        <strain evidence="2">DUCC4014</strain>
    </source>
</reference>
<evidence type="ECO:0000313" key="3">
    <source>
        <dbReference type="Proteomes" id="UP000827549"/>
    </source>
</evidence>
<dbReference type="InterPro" id="IPR052557">
    <property type="entry name" value="CAP/Cytokinesis_protein"/>
</dbReference>
<accession>A0AAF0YBT7</accession>
<dbReference type="RefSeq" id="XP_062626785.1">
    <property type="nucleotide sequence ID" value="XM_062770801.1"/>
</dbReference>
<dbReference type="AlphaFoldDB" id="A0AAF0YBT7"/>
<proteinExistence type="predicted"/>
<dbReference type="InterPro" id="IPR002931">
    <property type="entry name" value="Transglutaminase-like"/>
</dbReference>
<name>A0AAF0YBT7_9TREE</name>
<dbReference type="EMBL" id="CP086716">
    <property type="protein sequence ID" value="WOO80753.1"/>
    <property type="molecule type" value="Genomic_DNA"/>
</dbReference>
<dbReference type="SUPFAM" id="SSF54001">
    <property type="entry name" value="Cysteine proteinases"/>
    <property type="match status" value="1"/>
</dbReference>
<organism evidence="2 3">
    <name type="scientific">Vanrija pseudolonga</name>
    <dbReference type="NCBI Taxonomy" id="143232"/>
    <lineage>
        <taxon>Eukaryota</taxon>
        <taxon>Fungi</taxon>
        <taxon>Dikarya</taxon>
        <taxon>Basidiomycota</taxon>
        <taxon>Agaricomycotina</taxon>
        <taxon>Tremellomycetes</taxon>
        <taxon>Trichosporonales</taxon>
        <taxon>Trichosporonaceae</taxon>
        <taxon>Vanrija</taxon>
    </lineage>
</organism>
<dbReference type="Gene3D" id="3.10.620.30">
    <property type="match status" value="1"/>
</dbReference>
<dbReference type="GeneID" id="87807517"/>
<sequence>MSPPLPPASPDCLQCRDFSAADAVGGMYPRDTLPRSDPIGFLAHHLCSPFPSATDKARAIFTWFHHNMDYDVASFVGHLGGVAIAPSTPAESILSGVGVCAGYAGSYAAIATAAGLECTVVNGHGKGVGYHDWQAGEPVPAYDMNHAWNAVRVDGGEWKLVDACWGAGYVDMAAQVYHRKFKPEMFTRPNDQFGWAHFPEKPAHAYREDGASLTWDEYIAGPGRGVPLAQCFGEKEGIDPFSLTPGRYIAAGSDAVVRLQFSKVCAHWNSEVHGPDGGRAPPLVIMPLCDPAEFVPFHHSPDGCWWWLDVEARRLGKPGDRALVAVLKTLGDKSGRGVSADEFLRLHRRVGVSFDTVAVWELV</sequence>